<dbReference type="Gramene" id="rna-AYBTSS11_LOCUS15377">
    <property type="protein sequence ID" value="CAJ1952591.1"/>
    <property type="gene ID" value="gene-AYBTSS11_LOCUS15377"/>
</dbReference>
<gene>
    <name evidence="1" type="ORF">AYBTSS11_LOCUS15377</name>
</gene>
<protein>
    <submittedName>
        <fullName evidence="1">Uncharacterized protein</fullName>
    </submittedName>
</protein>
<accession>A0AA86SK65</accession>
<name>A0AA86SK65_9FABA</name>
<organism evidence="1 2">
    <name type="scientific">Sphenostylis stenocarpa</name>
    <dbReference type="NCBI Taxonomy" id="92480"/>
    <lineage>
        <taxon>Eukaryota</taxon>
        <taxon>Viridiplantae</taxon>
        <taxon>Streptophyta</taxon>
        <taxon>Embryophyta</taxon>
        <taxon>Tracheophyta</taxon>
        <taxon>Spermatophyta</taxon>
        <taxon>Magnoliopsida</taxon>
        <taxon>eudicotyledons</taxon>
        <taxon>Gunneridae</taxon>
        <taxon>Pentapetalae</taxon>
        <taxon>rosids</taxon>
        <taxon>fabids</taxon>
        <taxon>Fabales</taxon>
        <taxon>Fabaceae</taxon>
        <taxon>Papilionoideae</taxon>
        <taxon>50 kb inversion clade</taxon>
        <taxon>NPAAA clade</taxon>
        <taxon>indigoferoid/millettioid clade</taxon>
        <taxon>Phaseoleae</taxon>
        <taxon>Sphenostylis</taxon>
    </lineage>
</organism>
<reference evidence="1" key="1">
    <citation type="submission" date="2023-10" db="EMBL/GenBank/DDBJ databases">
        <authorList>
            <person name="Domelevo Entfellner J.-B."/>
        </authorList>
    </citation>
    <scope>NUCLEOTIDE SEQUENCE</scope>
</reference>
<evidence type="ECO:0000313" key="1">
    <source>
        <dbReference type="EMBL" id="CAJ1952591.1"/>
    </source>
</evidence>
<proteinExistence type="predicted"/>
<evidence type="ECO:0000313" key="2">
    <source>
        <dbReference type="Proteomes" id="UP001189624"/>
    </source>
</evidence>
<sequence>MELWGIDNPHCDFGLQFEEKGQLDCNDTTSICRVIKGKGHDQVAFKLDDRSESCDWPVFGYGKLTLPSDPPLSSSATQFIPF</sequence>
<dbReference type="EMBL" id="OY731401">
    <property type="protein sequence ID" value="CAJ1952591.1"/>
    <property type="molecule type" value="Genomic_DNA"/>
</dbReference>
<dbReference type="Proteomes" id="UP001189624">
    <property type="component" value="Chromosome 4"/>
</dbReference>
<keyword evidence="2" id="KW-1185">Reference proteome</keyword>
<dbReference type="AlphaFoldDB" id="A0AA86SK65"/>